<evidence type="ECO:0000256" key="7">
    <source>
        <dbReference type="PIRSR" id="PIRSR000106-3"/>
    </source>
</evidence>
<protein>
    <recommendedName>
        <fullName evidence="8">Malic enzyme</fullName>
    </recommendedName>
</protein>
<evidence type="ECO:0000256" key="8">
    <source>
        <dbReference type="RuleBase" id="RU003426"/>
    </source>
</evidence>
<dbReference type="InterPro" id="IPR037062">
    <property type="entry name" value="Malic_N_dom_sf"/>
</dbReference>
<reference evidence="11" key="1">
    <citation type="journal article" date="2020" name="New Phytol.">
        <title>Comparative genomics reveals dynamic genome evolution in host specialist ectomycorrhizal fungi.</title>
        <authorList>
            <person name="Lofgren L.A."/>
            <person name="Nguyen N.H."/>
            <person name="Vilgalys R."/>
            <person name="Ruytinx J."/>
            <person name="Liao H.L."/>
            <person name="Branco S."/>
            <person name="Kuo A."/>
            <person name="LaButti K."/>
            <person name="Lipzen A."/>
            <person name="Andreopoulos W."/>
            <person name="Pangilinan J."/>
            <person name="Riley R."/>
            <person name="Hundley H."/>
            <person name="Na H."/>
            <person name="Barry K."/>
            <person name="Grigoriev I.V."/>
            <person name="Stajich J.E."/>
            <person name="Kennedy P.G."/>
        </authorList>
    </citation>
    <scope>NUCLEOTIDE SEQUENCE</scope>
    <source>
        <strain evidence="11">DOB743</strain>
    </source>
</reference>
<dbReference type="InterPro" id="IPR046346">
    <property type="entry name" value="Aminoacid_DH-like_N_sf"/>
</dbReference>
<feature type="active site" description="Proton acceptor" evidence="5">
    <location>
        <position position="218"/>
    </location>
</feature>
<dbReference type="InterPro" id="IPR001891">
    <property type="entry name" value="Malic_OxRdtase"/>
</dbReference>
<feature type="binding site" evidence="7">
    <location>
        <position position="313"/>
    </location>
    <ligand>
        <name>a divalent metal cation</name>
        <dbReference type="ChEBI" id="CHEBI:60240"/>
    </ligand>
</feature>
<feature type="domain" description="Malic enzyme NAD-binding" evidence="9">
    <location>
        <begin position="314"/>
        <end position="579"/>
    </location>
</feature>
<evidence type="ECO:0000256" key="6">
    <source>
        <dbReference type="PIRSR" id="PIRSR000106-2"/>
    </source>
</evidence>
<dbReference type="Gene3D" id="3.40.50.720">
    <property type="entry name" value="NAD(P)-binding Rossmann-like Domain"/>
    <property type="match status" value="1"/>
</dbReference>
<dbReference type="PANTHER" id="PTHR23406">
    <property type="entry name" value="MALIC ENZYME-RELATED"/>
    <property type="match status" value="1"/>
</dbReference>
<dbReference type="PROSITE" id="PS00331">
    <property type="entry name" value="MALIC_ENZYMES"/>
    <property type="match status" value="1"/>
</dbReference>
<dbReference type="NCBIfam" id="NF010052">
    <property type="entry name" value="PRK13529.1"/>
    <property type="match status" value="1"/>
</dbReference>
<comment type="cofactor">
    <cofactor evidence="1">
        <name>Mn(2+)</name>
        <dbReference type="ChEBI" id="CHEBI:29035"/>
    </cofactor>
</comment>
<keyword evidence="8" id="KW-0560">Oxidoreductase</keyword>
<dbReference type="Proteomes" id="UP000714275">
    <property type="component" value="Unassembled WGS sequence"/>
</dbReference>
<proteinExistence type="inferred from homology"/>
<evidence type="ECO:0000256" key="5">
    <source>
        <dbReference type="PIRSR" id="PIRSR000106-1"/>
    </source>
</evidence>
<dbReference type="Gene3D" id="3.40.50.10380">
    <property type="entry name" value="Malic enzyme, N-terminal domain"/>
    <property type="match status" value="1"/>
</dbReference>
<dbReference type="GO" id="GO:0005739">
    <property type="term" value="C:mitochondrion"/>
    <property type="evidence" value="ECO:0007669"/>
    <property type="project" value="TreeGrafter"/>
</dbReference>
<name>A0A9P7D484_9AGAM</name>
<evidence type="ECO:0000313" key="11">
    <source>
        <dbReference type="EMBL" id="KAG1779670.1"/>
    </source>
</evidence>
<evidence type="ECO:0000256" key="1">
    <source>
        <dbReference type="ARBA" id="ARBA00001936"/>
    </source>
</evidence>
<dbReference type="SMART" id="SM01274">
    <property type="entry name" value="malic"/>
    <property type="match status" value="1"/>
</dbReference>
<dbReference type="SUPFAM" id="SSF51735">
    <property type="entry name" value="NAD(P)-binding Rossmann-fold domains"/>
    <property type="match status" value="1"/>
</dbReference>
<feature type="domain" description="Malic enzyme N-terminal" evidence="10">
    <location>
        <begin position="123"/>
        <end position="304"/>
    </location>
</feature>
<evidence type="ECO:0000313" key="12">
    <source>
        <dbReference type="Proteomes" id="UP000714275"/>
    </source>
</evidence>
<evidence type="ECO:0000259" key="9">
    <source>
        <dbReference type="SMART" id="SM00919"/>
    </source>
</evidence>
<feature type="binding site" evidence="7">
    <location>
        <position position="290"/>
    </location>
    <ligand>
        <name>a divalent metal cation</name>
        <dbReference type="ChEBI" id="CHEBI:60240"/>
    </ligand>
</feature>
<dbReference type="Pfam" id="PF00390">
    <property type="entry name" value="malic"/>
    <property type="match status" value="1"/>
</dbReference>
<dbReference type="GO" id="GO:0006108">
    <property type="term" value="P:malate metabolic process"/>
    <property type="evidence" value="ECO:0007669"/>
    <property type="project" value="TreeGrafter"/>
</dbReference>
<dbReference type="EMBL" id="JABBWD010000011">
    <property type="protein sequence ID" value="KAG1779670.1"/>
    <property type="molecule type" value="Genomic_DNA"/>
</dbReference>
<organism evidence="11 12">
    <name type="scientific">Suillus placidus</name>
    <dbReference type="NCBI Taxonomy" id="48579"/>
    <lineage>
        <taxon>Eukaryota</taxon>
        <taxon>Fungi</taxon>
        <taxon>Dikarya</taxon>
        <taxon>Basidiomycota</taxon>
        <taxon>Agaricomycotina</taxon>
        <taxon>Agaricomycetes</taxon>
        <taxon>Agaricomycetidae</taxon>
        <taxon>Boletales</taxon>
        <taxon>Suillineae</taxon>
        <taxon>Suillaceae</taxon>
        <taxon>Suillus</taxon>
    </lineage>
</organism>
<feature type="active site" description="Proton donor" evidence="5">
    <location>
        <position position="146"/>
    </location>
</feature>
<keyword evidence="12" id="KW-1185">Reference proteome</keyword>
<dbReference type="GO" id="GO:0004471">
    <property type="term" value="F:malate dehydrogenase (decarboxylating) (NAD+) activity"/>
    <property type="evidence" value="ECO:0007669"/>
    <property type="project" value="TreeGrafter"/>
</dbReference>
<keyword evidence="4" id="KW-0520">NAD</keyword>
<evidence type="ECO:0000256" key="4">
    <source>
        <dbReference type="ARBA" id="ARBA00023027"/>
    </source>
</evidence>
<evidence type="ECO:0000256" key="2">
    <source>
        <dbReference type="ARBA" id="ARBA00008785"/>
    </source>
</evidence>
<dbReference type="SMART" id="SM00919">
    <property type="entry name" value="Malic_M"/>
    <property type="match status" value="1"/>
</dbReference>
<dbReference type="GO" id="GO:0046872">
    <property type="term" value="F:metal ion binding"/>
    <property type="evidence" value="ECO:0007669"/>
    <property type="project" value="UniProtKB-KW"/>
</dbReference>
<dbReference type="InterPro" id="IPR036291">
    <property type="entry name" value="NAD(P)-bd_dom_sf"/>
</dbReference>
<sequence length="617" mass="68367">MRMRWRKPNNRHCHSVASSAFTRGCGPSPTQVQLNILQKLAKIMFPMSSELVFKVALHGDTLLTSPRWNKGTAFTKEERKDFGLMGRLPSRVNTIEEQCERAYDQLRSHESPIQKNSFLQSLKEQNWVLYYSLLSRHLKELTSIIYTPTEAEAIAKYSHLFRRSEGLFLAFPDRGSMEEDFLEQIRGKDIELIVCTDAEAILGIGDQGVGGIGISSAKSAIYTLLAGINPTKALSVTLDVGTDNETLLNDHLYVGWPSGRVRGVEYDKFIDKFVQLIRKHQPHCLLHFEDFGVTNAQRLLELYRNEHSVFNDDIQGTGAVTLAALMAAVGVTKSKLADQRYVIFGAGSAGLGIAKQVRDAIILTDGVSREEANKKFYLVDRFGLIKQSLGPDKIRPALLEFVRPDEEWSNVPTNDAGEVELLEIVKKVRPTVLIGCSTKGGAFTERVVRTMKEGCERPIILPLSNPSNLVEVDPKDANDWTEGMALLATGSPFPPAKMPNGKDYVIAECNNALIYPGLGFGSMLSQSRQMTDGMIIAGAQRLAALSPALKDPDSGLLPDFQDAPAANLEVAIAVAEQAFDEGIQGVSWSREEVRTKAEDKQWKPVYGRYEYDEQGAK</sequence>
<dbReference type="Pfam" id="PF03949">
    <property type="entry name" value="Malic_M"/>
    <property type="match status" value="1"/>
</dbReference>
<evidence type="ECO:0000259" key="10">
    <source>
        <dbReference type="SMART" id="SM01274"/>
    </source>
</evidence>
<feature type="binding site" evidence="6">
    <location>
        <position position="465"/>
    </location>
    <ligand>
        <name>(S)-malate</name>
        <dbReference type="ChEBI" id="CHEBI:15589"/>
    </ligand>
</feature>
<feature type="binding site" evidence="6">
    <location>
        <position position="510"/>
    </location>
    <ligand>
        <name>(S)-malate</name>
        <dbReference type="ChEBI" id="CHEBI:15589"/>
    </ligand>
</feature>
<evidence type="ECO:0000256" key="3">
    <source>
        <dbReference type="ARBA" id="ARBA00022723"/>
    </source>
</evidence>
<dbReference type="GO" id="GO:0005829">
    <property type="term" value="C:cytosol"/>
    <property type="evidence" value="ECO:0007669"/>
    <property type="project" value="TreeGrafter"/>
</dbReference>
<comment type="similarity">
    <text evidence="2 8">Belongs to the malic enzymes family.</text>
</comment>
<gene>
    <name evidence="11" type="ORF">EV702DRAFT_1085818</name>
</gene>
<dbReference type="PANTHER" id="PTHR23406:SF34">
    <property type="entry name" value="NAD-DEPENDENT MALIC ENZYME, MITOCHONDRIAL"/>
    <property type="match status" value="1"/>
</dbReference>
<feature type="binding site" evidence="7">
    <location>
        <position position="289"/>
    </location>
    <ligand>
        <name>a divalent metal cation</name>
        <dbReference type="ChEBI" id="CHEBI:60240"/>
    </ligand>
</feature>
<dbReference type="PRINTS" id="PR00072">
    <property type="entry name" value="MALOXRDTASE"/>
</dbReference>
<dbReference type="AlphaFoldDB" id="A0A9P7D484"/>
<dbReference type="SUPFAM" id="SSF53223">
    <property type="entry name" value="Aminoacid dehydrogenase-like, N-terminal domain"/>
    <property type="match status" value="1"/>
</dbReference>
<dbReference type="PIRSF" id="PIRSF000106">
    <property type="entry name" value="ME"/>
    <property type="match status" value="1"/>
</dbReference>
<comment type="caution">
    <text evidence="11">The sequence shown here is derived from an EMBL/GenBank/DDBJ whole genome shotgun (WGS) entry which is preliminary data.</text>
</comment>
<keyword evidence="3 7" id="KW-0479">Metal-binding</keyword>
<dbReference type="InterPro" id="IPR012301">
    <property type="entry name" value="Malic_N_dom"/>
</dbReference>
<dbReference type="OrthoDB" id="5365701at2759"/>
<comment type="cofactor">
    <cofactor evidence="7">
        <name>Mg(2+)</name>
        <dbReference type="ChEBI" id="CHEBI:18420"/>
    </cofactor>
    <cofactor evidence="7">
        <name>Mn(2+)</name>
        <dbReference type="ChEBI" id="CHEBI:29035"/>
    </cofactor>
    <text evidence="7">Divalent metal cations. Prefers magnesium or manganese.</text>
</comment>
<dbReference type="GO" id="GO:0051287">
    <property type="term" value="F:NAD binding"/>
    <property type="evidence" value="ECO:0007669"/>
    <property type="project" value="InterPro"/>
</dbReference>
<accession>A0A9P7D484</accession>
<dbReference type="InterPro" id="IPR015884">
    <property type="entry name" value="Malic_enzyme_CS"/>
</dbReference>
<dbReference type="InterPro" id="IPR012302">
    <property type="entry name" value="Malic_NAD-bd"/>
</dbReference>